<feature type="domain" description="F-box" evidence="7">
    <location>
        <begin position="159"/>
        <end position="205"/>
    </location>
</feature>
<dbReference type="OrthoDB" id="190105at2759"/>
<keyword evidence="4" id="KW-0072">Autophagy</keyword>
<dbReference type="SUPFAM" id="SSF50978">
    <property type="entry name" value="WD40 repeat-like"/>
    <property type="match status" value="1"/>
</dbReference>
<dbReference type="GO" id="GO:0019787">
    <property type="term" value="F:ubiquitin-like protein transferase activity"/>
    <property type="evidence" value="ECO:0007669"/>
    <property type="project" value="InterPro"/>
</dbReference>
<dbReference type="EMBL" id="CAJNOJ010000268">
    <property type="protein sequence ID" value="CAF1355663.1"/>
    <property type="molecule type" value="Genomic_DNA"/>
</dbReference>
<keyword evidence="2" id="KW-0677">Repeat</keyword>
<feature type="repeat" description="WD" evidence="5">
    <location>
        <begin position="295"/>
        <end position="334"/>
    </location>
</feature>
<dbReference type="PRINTS" id="PR00320">
    <property type="entry name" value="GPROTEINBRPT"/>
</dbReference>
<dbReference type="SMART" id="SM00320">
    <property type="entry name" value="WD40"/>
    <property type="match status" value="7"/>
</dbReference>
<keyword evidence="3" id="KW-0833">Ubl conjugation pathway</keyword>
<dbReference type="PROSITE" id="PS00678">
    <property type="entry name" value="WD_REPEATS_1"/>
    <property type="match status" value="5"/>
</dbReference>
<reference evidence="8" key="1">
    <citation type="submission" date="2021-02" db="EMBL/GenBank/DDBJ databases">
        <authorList>
            <person name="Nowell W R."/>
        </authorList>
    </citation>
    <scope>NUCLEOTIDE SEQUENCE</scope>
</reference>
<dbReference type="GO" id="GO:0010992">
    <property type="term" value="P:ubiquitin recycling"/>
    <property type="evidence" value="ECO:0007669"/>
    <property type="project" value="TreeGrafter"/>
</dbReference>
<feature type="repeat" description="WD" evidence="5">
    <location>
        <begin position="268"/>
        <end position="294"/>
    </location>
</feature>
<feature type="repeat" description="WD" evidence="5">
    <location>
        <begin position="335"/>
        <end position="374"/>
    </location>
</feature>
<dbReference type="Pfam" id="PF12937">
    <property type="entry name" value="F-box-like"/>
    <property type="match status" value="1"/>
</dbReference>
<evidence type="ECO:0000256" key="6">
    <source>
        <dbReference type="SAM" id="MobiDB-lite"/>
    </source>
</evidence>
<feature type="region of interest" description="Disordered" evidence="6">
    <location>
        <begin position="81"/>
        <end position="108"/>
    </location>
</feature>
<dbReference type="PROSITE" id="PS50082">
    <property type="entry name" value="WD_REPEATS_2"/>
    <property type="match status" value="7"/>
</dbReference>
<sequence>MSSESVGILSSPDRSSSPSLIDQLTQNSCTATQISTDYPGEILQQIRSPGKRQLTIEESIVTTNDSKRICNSNLREQCDSKSTAIITSSPSPTSSNNTDSISFPPSSPLSSEVINWLDIFLAMSNEDRTRATEALIRTCSTNILQLNQIKNQIEPYFQRDFIRDLPRELALHVLKYLPANDVARASRTCRSWYETCNDILLWKRICQRKMIPLKKLRTIFDEAIENEWKRSYACHKHLEYVWQHEQLVPEPVVLRGHEDFVITCLQFDGKRIVSGSDDNTLKIWSVATGKCDQTLIGHNGGVWCSEMTDELIVSGSTDRTIRVWNIGTGVCQHILYGHTSTVRCLALHGDIVVSGSRDATVRVWNIRTGERLHMLSGHTAAVRCVCYNGKYVVSGAYDHTIRVWLPDQEKCVHTLEGHTNRVYSLVFDGKHIVSGSLDCMIRVWDVEQGTCIHQLTGHLSLTSGMQLRGNILVSGNADSTVKIWNIESGKCLHTLAGRNKHASAVTWVQVVLNYVVSSGDDGTVKLWDLNTGDFIRNLVTLDSMGSGGVVWRIKCTDSALVCAAGSRNSTEDTKKHATENIYIVTKLLAQMMTLTLEEFNQCISDLYEQSQQIHDRWQLLKTSKGSYLVYSFVDQDHLKHEFHIVYSESYAVPVLYFNISHLDGSLLSLDDVWQLFTHKKTSKMYETITQQEHSILHRPFFVLHPCHTENVLKQVADQPIKKKFLFWLSIYGQSVGLPLSVHYAID</sequence>
<dbReference type="InterPro" id="IPR015943">
    <property type="entry name" value="WD40/YVTN_repeat-like_dom_sf"/>
</dbReference>
<keyword evidence="1 5" id="KW-0853">WD repeat</keyword>
<dbReference type="CDD" id="cd00200">
    <property type="entry name" value="WD40"/>
    <property type="match status" value="1"/>
</dbReference>
<dbReference type="Gene3D" id="1.20.1280.50">
    <property type="match status" value="1"/>
</dbReference>
<organism evidence="8 9">
    <name type="scientific">Adineta ricciae</name>
    <name type="common">Rotifer</name>
    <dbReference type="NCBI Taxonomy" id="249248"/>
    <lineage>
        <taxon>Eukaryota</taxon>
        <taxon>Metazoa</taxon>
        <taxon>Spiralia</taxon>
        <taxon>Gnathifera</taxon>
        <taxon>Rotifera</taxon>
        <taxon>Eurotatoria</taxon>
        <taxon>Bdelloidea</taxon>
        <taxon>Adinetida</taxon>
        <taxon>Adinetidae</taxon>
        <taxon>Adineta</taxon>
    </lineage>
</organism>
<evidence type="ECO:0000256" key="4">
    <source>
        <dbReference type="ARBA" id="ARBA00023006"/>
    </source>
</evidence>
<dbReference type="Proteomes" id="UP000663852">
    <property type="component" value="Unassembled WGS sequence"/>
</dbReference>
<evidence type="ECO:0000259" key="7">
    <source>
        <dbReference type="PROSITE" id="PS50181"/>
    </source>
</evidence>
<dbReference type="InterPro" id="IPR019775">
    <property type="entry name" value="WD40_repeat_CS"/>
</dbReference>
<feature type="repeat" description="WD" evidence="5">
    <location>
        <begin position="415"/>
        <end position="454"/>
    </location>
</feature>
<proteinExistence type="predicted"/>
<accession>A0A815HQK3</accession>
<dbReference type="InterPro" id="IPR036322">
    <property type="entry name" value="WD40_repeat_dom_sf"/>
</dbReference>
<dbReference type="AlphaFoldDB" id="A0A815HQK3"/>
<feature type="repeat" description="WD" evidence="5">
    <location>
        <begin position="498"/>
        <end position="537"/>
    </location>
</feature>
<feature type="repeat" description="WD" evidence="5">
    <location>
        <begin position="375"/>
        <end position="404"/>
    </location>
</feature>
<dbReference type="InterPro" id="IPR001680">
    <property type="entry name" value="WD40_rpt"/>
</dbReference>
<dbReference type="GO" id="GO:0043130">
    <property type="term" value="F:ubiquitin binding"/>
    <property type="evidence" value="ECO:0007669"/>
    <property type="project" value="TreeGrafter"/>
</dbReference>
<feature type="repeat" description="WD" evidence="5">
    <location>
        <begin position="455"/>
        <end position="494"/>
    </location>
</feature>
<evidence type="ECO:0000256" key="2">
    <source>
        <dbReference type="ARBA" id="ARBA00022737"/>
    </source>
</evidence>
<dbReference type="PROSITE" id="PS50294">
    <property type="entry name" value="WD_REPEATS_REGION"/>
    <property type="match status" value="6"/>
</dbReference>
<dbReference type="InterPro" id="IPR001810">
    <property type="entry name" value="F-box_dom"/>
</dbReference>
<evidence type="ECO:0000313" key="8">
    <source>
        <dbReference type="EMBL" id="CAF1355663.1"/>
    </source>
</evidence>
<gene>
    <name evidence="8" type="ORF">EDS130_LOCUS33530</name>
</gene>
<comment type="caution">
    <text evidence="8">The sequence shown here is derived from an EMBL/GenBank/DDBJ whole genome shotgun (WGS) entry which is preliminary data.</text>
</comment>
<evidence type="ECO:0000313" key="9">
    <source>
        <dbReference type="Proteomes" id="UP000663852"/>
    </source>
</evidence>
<dbReference type="GO" id="GO:0005737">
    <property type="term" value="C:cytoplasm"/>
    <property type="evidence" value="ECO:0007669"/>
    <property type="project" value="TreeGrafter"/>
</dbReference>
<evidence type="ECO:0000256" key="1">
    <source>
        <dbReference type="ARBA" id="ARBA00022574"/>
    </source>
</evidence>
<name>A0A815HQK3_ADIRI</name>
<dbReference type="Gene3D" id="2.130.10.10">
    <property type="entry name" value="YVTN repeat-like/Quinoprotein amine dehydrogenase"/>
    <property type="match status" value="1"/>
</dbReference>
<feature type="region of interest" description="Disordered" evidence="6">
    <location>
        <begin position="1"/>
        <end position="23"/>
    </location>
</feature>
<dbReference type="InterPro" id="IPR036047">
    <property type="entry name" value="F-box-like_dom_sf"/>
</dbReference>
<evidence type="ECO:0000256" key="3">
    <source>
        <dbReference type="ARBA" id="ARBA00022786"/>
    </source>
</evidence>
<dbReference type="InterPro" id="IPR020472">
    <property type="entry name" value="WD40_PAC1"/>
</dbReference>
<dbReference type="PANTHER" id="PTHR19849:SF1">
    <property type="entry name" value="F-BOX_WD REPEAT-CONTAINING PROTEIN 7"/>
    <property type="match status" value="1"/>
</dbReference>
<dbReference type="Gene3D" id="3.30.1460.50">
    <property type="match status" value="1"/>
</dbReference>
<dbReference type="PROSITE" id="PS50181">
    <property type="entry name" value="FBOX"/>
    <property type="match status" value="1"/>
</dbReference>
<dbReference type="SUPFAM" id="SSF81383">
    <property type="entry name" value="F-box domain"/>
    <property type="match status" value="1"/>
</dbReference>
<dbReference type="SMART" id="SM00256">
    <property type="entry name" value="FBOX"/>
    <property type="match status" value="1"/>
</dbReference>
<dbReference type="Pfam" id="PF03987">
    <property type="entry name" value="Autophagy_act_C"/>
    <property type="match status" value="1"/>
</dbReference>
<protein>
    <recommendedName>
        <fullName evidence="7">F-box domain-containing protein</fullName>
    </recommendedName>
</protein>
<dbReference type="Pfam" id="PF00400">
    <property type="entry name" value="WD40"/>
    <property type="match status" value="7"/>
</dbReference>
<evidence type="ECO:0000256" key="5">
    <source>
        <dbReference type="PROSITE-ProRule" id="PRU00221"/>
    </source>
</evidence>
<dbReference type="GO" id="GO:0043161">
    <property type="term" value="P:proteasome-mediated ubiquitin-dependent protein catabolic process"/>
    <property type="evidence" value="ECO:0007669"/>
    <property type="project" value="TreeGrafter"/>
</dbReference>
<dbReference type="GO" id="GO:0006914">
    <property type="term" value="P:autophagy"/>
    <property type="evidence" value="ECO:0007669"/>
    <property type="project" value="UniProtKB-KW"/>
</dbReference>
<dbReference type="InterPro" id="IPR007135">
    <property type="entry name" value="Atg3/Atg10"/>
</dbReference>
<feature type="compositionally biased region" description="Low complexity" evidence="6">
    <location>
        <begin position="8"/>
        <end position="22"/>
    </location>
</feature>
<dbReference type="PANTHER" id="PTHR19849">
    <property type="entry name" value="PHOSPHOLIPASE A-2-ACTIVATING PROTEIN"/>
    <property type="match status" value="1"/>
</dbReference>
<dbReference type="GO" id="GO:0005634">
    <property type="term" value="C:nucleus"/>
    <property type="evidence" value="ECO:0007669"/>
    <property type="project" value="TreeGrafter"/>
</dbReference>